<dbReference type="EMBL" id="CAKLPY010000002">
    <property type="protein sequence ID" value="CAH0996186.1"/>
    <property type="molecule type" value="Genomic_DNA"/>
</dbReference>
<name>A0ABN8EW61_9BACT</name>
<comment type="caution">
    <text evidence="1">The sequence shown here is derived from an EMBL/GenBank/DDBJ whole genome shotgun (WGS) entry which is preliminary data.</text>
</comment>
<sequence length="103" mass="11572">MAELETFTQSTDPAPLDVKRTSASSAQMVFVRKLFLNASLSLINTSISLGSKCSVPSLYLIFNCVNWGYPILFVGHTKTPRSPLIWFTINYVIDGFDYLFINQ</sequence>
<protein>
    <submittedName>
        <fullName evidence="1">Uncharacterized protein</fullName>
    </submittedName>
</protein>
<keyword evidence="2" id="KW-1185">Reference proteome</keyword>
<dbReference type="Proteomes" id="UP000837932">
    <property type="component" value="Unassembled WGS sequence"/>
</dbReference>
<organism evidence="1 2">
    <name type="scientific">Emticicia aquatica</name>
    <dbReference type="NCBI Taxonomy" id="1681835"/>
    <lineage>
        <taxon>Bacteria</taxon>
        <taxon>Pseudomonadati</taxon>
        <taxon>Bacteroidota</taxon>
        <taxon>Cytophagia</taxon>
        <taxon>Cytophagales</taxon>
        <taxon>Leadbetterellaceae</taxon>
        <taxon>Emticicia</taxon>
    </lineage>
</organism>
<evidence type="ECO:0000313" key="2">
    <source>
        <dbReference type="Proteomes" id="UP000837932"/>
    </source>
</evidence>
<proteinExistence type="predicted"/>
<evidence type="ECO:0000313" key="1">
    <source>
        <dbReference type="EMBL" id="CAH0996186.1"/>
    </source>
</evidence>
<accession>A0ABN8EW61</accession>
<gene>
    <name evidence="1" type="ORF">EMA8858_02316</name>
</gene>
<reference evidence="1" key="1">
    <citation type="submission" date="2021-12" db="EMBL/GenBank/DDBJ databases">
        <authorList>
            <person name="Rodrigo-Torres L."/>
            <person name="Arahal R. D."/>
            <person name="Lucena T."/>
        </authorList>
    </citation>
    <scope>NUCLEOTIDE SEQUENCE</scope>
    <source>
        <strain evidence="1">CECT 8858</strain>
    </source>
</reference>